<protein>
    <recommendedName>
        <fullName evidence="5">Ig-like domain-containing protein</fullName>
    </recommendedName>
</protein>
<proteinExistence type="predicted"/>
<dbReference type="SUPFAM" id="SSF48726">
    <property type="entry name" value="Immunoglobulin"/>
    <property type="match status" value="2"/>
</dbReference>
<organism evidence="6 7">
    <name type="scientific">Mytilus galloprovincialis</name>
    <name type="common">Mediterranean mussel</name>
    <dbReference type="NCBI Taxonomy" id="29158"/>
    <lineage>
        <taxon>Eukaryota</taxon>
        <taxon>Metazoa</taxon>
        <taxon>Spiralia</taxon>
        <taxon>Lophotrochozoa</taxon>
        <taxon>Mollusca</taxon>
        <taxon>Bivalvia</taxon>
        <taxon>Autobranchia</taxon>
        <taxon>Pteriomorphia</taxon>
        <taxon>Mytilida</taxon>
        <taxon>Mytiloidea</taxon>
        <taxon>Mytilidae</taxon>
        <taxon>Mytilinae</taxon>
        <taxon>Mytilus</taxon>
    </lineage>
</organism>
<dbReference type="PROSITE" id="PS50835">
    <property type="entry name" value="IG_LIKE"/>
    <property type="match status" value="2"/>
</dbReference>
<evidence type="ECO:0000256" key="2">
    <source>
        <dbReference type="ARBA" id="ARBA00022737"/>
    </source>
</evidence>
<dbReference type="Pfam" id="PF13927">
    <property type="entry name" value="Ig_3"/>
    <property type="match status" value="1"/>
</dbReference>
<dbReference type="InterPro" id="IPR003599">
    <property type="entry name" value="Ig_sub"/>
</dbReference>
<keyword evidence="3" id="KW-1015">Disulfide bond</keyword>
<keyword evidence="4" id="KW-0393">Immunoglobulin domain</keyword>
<dbReference type="OrthoDB" id="16520at2759"/>
<gene>
    <name evidence="6" type="ORF">MGAL_10B000306</name>
</gene>
<dbReference type="InterPro" id="IPR013783">
    <property type="entry name" value="Ig-like_fold"/>
</dbReference>
<evidence type="ECO:0000313" key="6">
    <source>
        <dbReference type="EMBL" id="VDI01815.1"/>
    </source>
</evidence>
<dbReference type="Proteomes" id="UP000596742">
    <property type="component" value="Unassembled WGS sequence"/>
</dbReference>
<evidence type="ECO:0000313" key="7">
    <source>
        <dbReference type="Proteomes" id="UP000596742"/>
    </source>
</evidence>
<evidence type="ECO:0000256" key="1">
    <source>
        <dbReference type="ARBA" id="ARBA00022729"/>
    </source>
</evidence>
<reference evidence="6" key="1">
    <citation type="submission" date="2018-11" db="EMBL/GenBank/DDBJ databases">
        <authorList>
            <person name="Alioto T."/>
            <person name="Alioto T."/>
        </authorList>
    </citation>
    <scope>NUCLEOTIDE SEQUENCE</scope>
</reference>
<evidence type="ECO:0000256" key="4">
    <source>
        <dbReference type="ARBA" id="ARBA00023319"/>
    </source>
</evidence>
<dbReference type="InterPro" id="IPR003598">
    <property type="entry name" value="Ig_sub2"/>
</dbReference>
<comment type="caution">
    <text evidence="6">The sequence shown here is derived from an EMBL/GenBank/DDBJ whole genome shotgun (WGS) entry which is preliminary data.</text>
</comment>
<dbReference type="InterPro" id="IPR013098">
    <property type="entry name" value="Ig_I-set"/>
</dbReference>
<dbReference type="SMART" id="SM00409">
    <property type="entry name" value="IG"/>
    <property type="match status" value="2"/>
</dbReference>
<name>A0A8B6C8B3_MYTGA</name>
<evidence type="ECO:0000259" key="5">
    <source>
        <dbReference type="PROSITE" id="PS50835"/>
    </source>
</evidence>
<keyword evidence="2" id="KW-0677">Repeat</keyword>
<dbReference type="Gene3D" id="2.60.40.10">
    <property type="entry name" value="Immunoglobulins"/>
    <property type="match status" value="2"/>
</dbReference>
<dbReference type="InterPro" id="IPR036179">
    <property type="entry name" value="Ig-like_dom_sf"/>
</dbReference>
<dbReference type="InterPro" id="IPR007110">
    <property type="entry name" value="Ig-like_dom"/>
</dbReference>
<dbReference type="EMBL" id="UYJE01001395">
    <property type="protein sequence ID" value="VDI01815.1"/>
    <property type="molecule type" value="Genomic_DNA"/>
</dbReference>
<evidence type="ECO:0000256" key="3">
    <source>
        <dbReference type="ARBA" id="ARBA00023157"/>
    </source>
</evidence>
<dbReference type="PANTHER" id="PTHR12231">
    <property type="entry name" value="CTX-RELATED TYPE I TRANSMEMBRANE PROTEIN"/>
    <property type="match status" value="1"/>
</dbReference>
<sequence length="244" mass="26612">MEHVPPEMKNTHVSVPLVMVEKIVNSASSNVTIFHALMVVNAQILPMDITTELILHTIPIIRALSTVQVNYHSDAKLVCNVTGYPVPSITWKYNNNVLSFTGHVLDIQDVTSDKTGHYTCIATNDVGVSQAEIQLDAIKVSDIARIITPPTAAVIMTGHSHNFTCSATGQPRPSIEWTFETFIHHSTTMPPHQLYHHGTILTLNSIKAQESGTLTCTARNYIGDEQVSVPVLFNMPSGSSVGFG</sequence>
<keyword evidence="1" id="KW-0732">Signal</keyword>
<accession>A0A8B6C8B3</accession>
<dbReference type="InterPro" id="IPR051170">
    <property type="entry name" value="Neural/epithelial_adhesion"/>
</dbReference>
<feature type="domain" description="Ig-like" evidence="5">
    <location>
        <begin position="144"/>
        <end position="228"/>
    </location>
</feature>
<dbReference type="SMART" id="SM00408">
    <property type="entry name" value="IGc2"/>
    <property type="match status" value="2"/>
</dbReference>
<dbReference type="CDD" id="cd00096">
    <property type="entry name" value="Ig"/>
    <property type="match status" value="1"/>
</dbReference>
<dbReference type="AlphaFoldDB" id="A0A8B6C8B3"/>
<feature type="domain" description="Ig-like" evidence="5">
    <location>
        <begin position="59"/>
        <end position="136"/>
    </location>
</feature>
<dbReference type="Pfam" id="PF07679">
    <property type="entry name" value="I-set"/>
    <property type="match status" value="1"/>
</dbReference>
<keyword evidence="7" id="KW-1185">Reference proteome</keyword>
<dbReference type="PANTHER" id="PTHR12231:SF253">
    <property type="entry name" value="DPR-INTERACTING PROTEIN ETA, ISOFORM B-RELATED"/>
    <property type="match status" value="1"/>
</dbReference>